<evidence type="ECO:0000313" key="2">
    <source>
        <dbReference type="Proteomes" id="UP000246278"/>
    </source>
</evidence>
<reference evidence="2" key="1">
    <citation type="submission" date="2017-10" db="EMBL/GenBank/DDBJ databases">
        <authorList>
            <person name="Gaisin V.A."/>
            <person name="Rysina M.S."/>
            <person name="Grouzdev D.S."/>
        </authorList>
    </citation>
    <scope>NUCLEOTIDE SEQUENCE [LARGE SCALE GENOMIC DNA]</scope>
    <source>
        <strain evidence="2">V1</strain>
    </source>
</reference>
<organism evidence="1 2">
    <name type="scientific">Prosthecochloris marina</name>
    <dbReference type="NCBI Taxonomy" id="2017681"/>
    <lineage>
        <taxon>Bacteria</taxon>
        <taxon>Pseudomonadati</taxon>
        <taxon>Chlorobiota</taxon>
        <taxon>Chlorobiia</taxon>
        <taxon>Chlorobiales</taxon>
        <taxon>Chlorobiaceae</taxon>
        <taxon>Prosthecochloris</taxon>
    </lineage>
</organism>
<dbReference type="AlphaFoldDB" id="A0A317T6B9"/>
<dbReference type="RefSeq" id="WP_110022733.1">
    <property type="nucleotide sequence ID" value="NZ_PDNZ01000003.1"/>
</dbReference>
<dbReference type="SUPFAM" id="SSF50331">
    <property type="entry name" value="MOP-like"/>
    <property type="match status" value="1"/>
</dbReference>
<keyword evidence="2" id="KW-1185">Reference proteome</keyword>
<evidence type="ECO:0000313" key="1">
    <source>
        <dbReference type="EMBL" id="PWW82259.1"/>
    </source>
</evidence>
<comment type="caution">
    <text evidence="1">The sequence shown here is derived from an EMBL/GenBank/DDBJ whole genome shotgun (WGS) entry which is preliminary data.</text>
</comment>
<dbReference type="InterPro" id="IPR008995">
    <property type="entry name" value="Mo/tungstate-bd_C_term_dom"/>
</dbReference>
<proteinExistence type="predicted"/>
<dbReference type="OrthoDB" id="8719578at2"/>
<dbReference type="EMBL" id="PDNZ01000003">
    <property type="protein sequence ID" value="PWW82259.1"/>
    <property type="molecule type" value="Genomic_DNA"/>
</dbReference>
<accession>A0A317T6B9</accession>
<dbReference type="Gene3D" id="2.40.50.100">
    <property type="match status" value="1"/>
</dbReference>
<sequence length="133" mass="14469">MNSIRAKVVGIESSENLHRVMLSAGNQIFTVITLELADDYTVGAMVDIRFKSAHVALAKNITGEVSIANRLQATVHDMQKGKILVDMQLESDAGNFYALTTTEAVERMRIVPGDVVTALMKASDLYLSRVEGA</sequence>
<name>A0A317T6B9_9CHLB</name>
<protein>
    <submittedName>
        <fullName evidence="1">Transporter</fullName>
    </submittedName>
</protein>
<dbReference type="Proteomes" id="UP000246278">
    <property type="component" value="Unassembled WGS sequence"/>
</dbReference>
<gene>
    <name evidence="1" type="ORF">CR164_04405</name>
</gene>